<keyword evidence="2" id="KW-1185">Reference proteome</keyword>
<protein>
    <submittedName>
        <fullName evidence="1">Uncharacterized protein</fullName>
    </submittedName>
</protein>
<name>A0A9D3Z658_DREPO</name>
<dbReference type="AlphaFoldDB" id="A0A9D3Z658"/>
<evidence type="ECO:0000313" key="1">
    <source>
        <dbReference type="EMBL" id="KAH3712644.1"/>
    </source>
</evidence>
<evidence type="ECO:0000313" key="2">
    <source>
        <dbReference type="Proteomes" id="UP000828390"/>
    </source>
</evidence>
<comment type="caution">
    <text evidence="1">The sequence shown here is derived from an EMBL/GenBank/DDBJ whole genome shotgun (WGS) entry which is preliminary data.</text>
</comment>
<organism evidence="1 2">
    <name type="scientific">Dreissena polymorpha</name>
    <name type="common">Zebra mussel</name>
    <name type="synonym">Mytilus polymorpha</name>
    <dbReference type="NCBI Taxonomy" id="45954"/>
    <lineage>
        <taxon>Eukaryota</taxon>
        <taxon>Metazoa</taxon>
        <taxon>Spiralia</taxon>
        <taxon>Lophotrochozoa</taxon>
        <taxon>Mollusca</taxon>
        <taxon>Bivalvia</taxon>
        <taxon>Autobranchia</taxon>
        <taxon>Heteroconchia</taxon>
        <taxon>Euheterodonta</taxon>
        <taxon>Imparidentia</taxon>
        <taxon>Neoheterodontei</taxon>
        <taxon>Myida</taxon>
        <taxon>Dreissenoidea</taxon>
        <taxon>Dreissenidae</taxon>
        <taxon>Dreissena</taxon>
    </lineage>
</organism>
<proteinExistence type="predicted"/>
<dbReference type="EMBL" id="JAIWYP010000014">
    <property type="protein sequence ID" value="KAH3712644.1"/>
    <property type="molecule type" value="Genomic_DNA"/>
</dbReference>
<gene>
    <name evidence="1" type="ORF">DPMN_072396</name>
</gene>
<accession>A0A9D3Z658</accession>
<reference evidence="1" key="1">
    <citation type="journal article" date="2019" name="bioRxiv">
        <title>The Genome of the Zebra Mussel, Dreissena polymorpha: A Resource for Invasive Species Research.</title>
        <authorList>
            <person name="McCartney M.A."/>
            <person name="Auch B."/>
            <person name="Kono T."/>
            <person name="Mallez S."/>
            <person name="Zhang Y."/>
            <person name="Obille A."/>
            <person name="Becker A."/>
            <person name="Abrahante J.E."/>
            <person name="Garbe J."/>
            <person name="Badalamenti J.P."/>
            <person name="Herman A."/>
            <person name="Mangelson H."/>
            <person name="Liachko I."/>
            <person name="Sullivan S."/>
            <person name="Sone E.D."/>
            <person name="Koren S."/>
            <person name="Silverstein K.A.T."/>
            <person name="Beckman K.B."/>
            <person name="Gohl D.M."/>
        </authorList>
    </citation>
    <scope>NUCLEOTIDE SEQUENCE</scope>
    <source>
        <strain evidence="1">Duluth1</strain>
        <tissue evidence="1">Whole animal</tissue>
    </source>
</reference>
<sequence length="52" mass="5908">MMPASKDLKEVKCDRTRDIEVVIETAGDAIINVTELKKKDHNPTLPTRKPFN</sequence>
<dbReference type="Proteomes" id="UP000828390">
    <property type="component" value="Unassembled WGS sequence"/>
</dbReference>
<reference evidence="1" key="2">
    <citation type="submission" date="2020-11" db="EMBL/GenBank/DDBJ databases">
        <authorList>
            <person name="McCartney M.A."/>
            <person name="Auch B."/>
            <person name="Kono T."/>
            <person name="Mallez S."/>
            <person name="Becker A."/>
            <person name="Gohl D.M."/>
            <person name="Silverstein K.A.T."/>
            <person name="Koren S."/>
            <person name="Bechman K.B."/>
            <person name="Herman A."/>
            <person name="Abrahante J.E."/>
            <person name="Garbe J."/>
        </authorList>
    </citation>
    <scope>NUCLEOTIDE SEQUENCE</scope>
    <source>
        <strain evidence="1">Duluth1</strain>
        <tissue evidence="1">Whole animal</tissue>
    </source>
</reference>